<dbReference type="InterPro" id="IPR009057">
    <property type="entry name" value="Homeodomain-like_sf"/>
</dbReference>
<dbReference type="SUPFAM" id="SSF46689">
    <property type="entry name" value="Homeodomain-like"/>
    <property type="match status" value="1"/>
</dbReference>
<dbReference type="PATRIC" id="fig|285.51.peg.2887"/>
<dbReference type="Proteomes" id="UP000029553">
    <property type="component" value="Unassembled WGS sequence"/>
</dbReference>
<proteinExistence type="predicted"/>
<evidence type="ECO:0000313" key="1">
    <source>
        <dbReference type="EMBL" id="KGH27866.1"/>
    </source>
</evidence>
<evidence type="ECO:0000313" key="2">
    <source>
        <dbReference type="Proteomes" id="UP000029553"/>
    </source>
</evidence>
<name>A0A096FBW7_COMTE</name>
<gene>
    <name evidence="1" type="ORF">P353_17165</name>
</gene>
<dbReference type="Pfam" id="PF13384">
    <property type="entry name" value="HTH_23"/>
    <property type="match status" value="1"/>
</dbReference>
<comment type="caution">
    <text evidence="1">The sequence shown here is derived from an EMBL/GenBank/DDBJ whole genome shotgun (WGS) entry which is preliminary data.</text>
</comment>
<accession>A0A096FBW7</accession>
<dbReference type="Gene3D" id="1.10.10.60">
    <property type="entry name" value="Homeodomain-like"/>
    <property type="match status" value="1"/>
</dbReference>
<reference evidence="1 2" key="1">
    <citation type="submission" date="2013-09" db="EMBL/GenBank/DDBJ databases">
        <title>High correlation between genotypes and phenotypes of environmental bacteria Comamonas testosteroni strains.</title>
        <authorList>
            <person name="Liu L."/>
            <person name="Zhu W."/>
            <person name="Xia X."/>
            <person name="Xu B."/>
            <person name="Luo M."/>
            <person name="Wang G."/>
        </authorList>
    </citation>
    <scope>NUCLEOTIDE SEQUENCE [LARGE SCALE GENOMIC DNA]</scope>
    <source>
        <strain evidence="1 2">JL40</strain>
    </source>
</reference>
<dbReference type="RefSeq" id="WP_052084906.1">
    <property type="nucleotide sequence ID" value="NZ_AWOR01000057.1"/>
</dbReference>
<dbReference type="EMBL" id="AWOR01000057">
    <property type="protein sequence ID" value="KGH27866.1"/>
    <property type="molecule type" value="Genomic_DNA"/>
</dbReference>
<protein>
    <recommendedName>
        <fullName evidence="3">Mor transcription activator domain-containing protein</fullName>
    </recommendedName>
</protein>
<dbReference type="AlphaFoldDB" id="A0A096FBW7"/>
<organism evidence="1 2">
    <name type="scientific">Comamonas testosteroni</name>
    <name type="common">Pseudomonas testosteroni</name>
    <dbReference type="NCBI Taxonomy" id="285"/>
    <lineage>
        <taxon>Bacteria</taxon>
        <taxon>Pseudomonadati</taxon>
        <taxon>Pseudomonadota</taxon>
        <taxon>Betaproteobacteria</taxon>
        <taxon>Burkholderiales</taxon>
        <taxon>Comamonadaceae</taxon>
        <taxon>Comamonas</taxon>
    </lineage>
</organism>
<sequence length="102" mass="11512">MSNKRLELIDILREELNAAGLCFGVDRATDLTESVLRRVVTRIGGMNAYARNTVRSRKEVRAAVLRDFDGLNSREVARKHGVSTRTVYRWVAGSRDCSQKDS</sequence>
<evidence type="ECO:0008006" key="3">
    <source>
        <dbReference type="Google" id="ProtNLM"/>
    </source>
</evidence>